<evidence type="ECO:0000313" key="2">
    <source>
        <dbReference type="EMBL" id="KFN89402.1"/>
    </source>
</evidence>
<keyword evidence="1" id="KW-1133">Transmembrane helix</keyword>
<dbReference type="AlphaFoldDB" id="A0A091C053"/>
<proteinExistence type="predicted"/>
<organism evidence="2 3">
    <name type="scientific">Tetragenococcus muriaticus 3MR10-3</name>
    <dbReference type="NCBI Taxonomy" id="1302648"/>
    <lineage>
        <taxon>Bacteria</taxon>
        <taxon>Bacillati</taxon>
        <taxon>Bacillota</taxon>
        <taxon>Bacilli</taxon>
        <taxon>Lactobacillales</taxon>
        <taxon>Enterococcaceae</taxon>
        <taxon>Tetragenococcus</taxon>
    </lineage>
</organism>
<dbReference type="Proteomes" id="UP000029381">
    <property type="component" value="Unassembled WGS sequence"/>
</dbReference>
<feature type="transmembrane region" description="Helical" evidence="1">
    <location>
        <begin position="187"/>
        <end position="204"/>
    </location>
</feature>
<feature type="transmembrane region" description="Helical" evidence="1">
    <location>
        <begin position="155"/>
        <end position="175"/>
    </location>
</feature>
<keyword evidence="1" id="KW-0812">Transmembrane</keyword>
<gene>
    <name evidence="2" type="ORF">TMU3MR103_2023</name>
</gene>
<evidence type="ECO:0000313" key="3">
    <source>
        <dbReference type="Proteomes" id="UP000029381"/>
    </source>
</evidence>
<dbReference type="SUPFAM" id="SSF158560">
    <property type="entry name" value="BH3980-like"/>
    <property type="match status" value="1"/>
</dbReference>
<dbReference type="PATRIC" id="fig|1302648.3.peg.1984"/>
<dbReference type="RefSeq" id="WP_038024187.1">
    <property type="nucleotide sequence ID" value="NZ_JPVT01000220.1"/>
</dbReference>
<protein>
    <submittedName>
        <fullName evidence="2">Uncharacterized protein</fullName>
    </submittedName>
</protein>
<keyword evidence="3" id="KW-1185">Reference proteome</keyword>
<reference evidence="2 3" key="1">
    <citation type="submission" date="2014-08" db="EMBL/GenBank/DDBJ databases">
        <title>Genome sequence of Tetragenococcus muriaticus.</title>
        <authorList>
            <person name="Chuea-nongthon C."/>
            <person name="Rodtong S."/>
            <person name="Yongsawatdigul J."/>
            <person name="Steele J.L."/>
            <person name="Liu X.-y."/>
            <person name="Speers J."/>
            <person name="Glasner J.D."/>
            <person name="Neeno-Eckwall E.C."/>
        </authorList>
    </citation>
    <scope>NUCLEOTIDE SEQUENCE [LARGE SCALE GENOMIC DNA]</scope>
    <source>
        <strain evidence="2 3">3MR10-3</strain>
    </source>
</reference>
<comment type="caution">
    <text evidence="2">The sequence shown here is derived from an EMBL/GenBank/DDBJ whole genome shotgun (WGS) entry which is preliminary data.</text>
</comment>
<dbReference type="EMBL" id="JPVT01000220">
    <property type="protein sequence ID" value="KFN89402.1"/>
    <property type="molecule type" value="Genomic_DNA"/>
</dbReference>
<name>A0A091C053_9ENTE</name>
<keyword evidence="1" id="KW-0472">Membrane</keyword>
<feature type="transmembrane region" description="Helical" evidence="1">
    <location>
        <begin position="243"/>
        <end position="263"/>
    </location>
</feature>
<accession>A0A091C053</accession>
<sequence>MKANEIIRENTTLQQFLTKDNAYYYGHLVIYIRSMSLFRDEQKSEQLLLEILQDILEAQKHGISAEAYFGKNPKQIADEMIRHLPMNLKDTLAFIFHGLGVLLLFTLFPELTLPNNGFDIGTFLIFSIYTISLVLFIVYLLGISIYHYHSMRTKIISGILIALGIAIGISLQFFVTTPWTIALDGRLGILVIGLTVIALAYLFFKSEDKKLWGAFIPFVLLSAISGILIRINNLYPFLNTETLQVGIAVFLVLGLLIHFTLSIRNARKR</sequence>
<feature type="transmembrane region" description="Helical" evidence="1">
    <location>
        <begin position="91"/>
        <end position="108"/>
    </location>
</feature>
<evidence type="ECO:0000256" key="1">
    <source>
        <dbReference type="SAM" id="Phobius"/>
    </source>
</evidence>
<feature type="transmembrane region" description="Helical" evidence="1">
    <location>
        <begin position="211"/>
        <end position="231"/>
    </location>
</feature>
<feature type="transmembrane region" description="Helical" evidence="1">
    <location>
        <begin position="120"/>
        <end position="143"/>
    </location>
</feature>